<dbReference type="PANTHER" id="PTHR44757:SF2">
    <property type="entry name" value="BIOFILM ARCHITECTURE MAINTENANCE PROTEIN MBAA"/>
    <property type="match status" value="1"/>
</dbReference>
<dbReference type="PANTHER" id="PTHR44757">
    <property type="entry name" value="DIGUANYLATE CYCLASE DGCP"/>
    <property type="match status" value="1"/>
</dbReference>
<sequence>MSRLGAFTLLLGIGLAATLISVHAEAEMVGTQTQVALTLFALDVTAMAAAVVAWRHPAARRGWGIMAVAFALLATSGLLRQVFPAEDYPFPSPADVALLAFVPVAVFGLSRLTWRSWLLTAAALATVGGEVYLSVRQSPGGDLVDSCLLVAHFLLALAPLAQLRDAAADRFDIPEPGTDPLTGLFDRRGLHTGLSVALARNARGPKTVAVVLTDLDGSEYGDELRRAYGRMLRANVLGTDLVARISGDMFAIVLQDINDPAQADAVVTRIRDAMREPVLIGDLMVQPRAGFGVAVAEPGETDADTLLHRAGLALSENRVSDRTPPAPR</sequence>
<dbReference type="NCBIfam" id="TIGR00254">
    <property type="entry name" value="GGDEF"/>
    <property type="match status" value="1"/>
</dbReference>
<dbReference type="AlphaFoldDB" id="A0A1H2AN14"/>
<dbReference type="InterPro" id="IPR052155">
    <property type="entry name" value="Biofilm_reg_signaling"/>
</dbReference>
<gene>
    <name evidence="3" type="ORF">SAMN04489716_3973</name>
</gene>
<feature type="transmembrane region" description="Helical" evidence="1">
    <location>
        <begin position="63"/>
        <end position="83"/>
    </location>
</feature>
<reference evidence="3 4" key="1">
    <citation type="submission" date="2016-10" db="EMBL/GenBank/DDBJ databases">
        <authorList>
            <person name="de Groot N.N."/>
        </authorList>
    </citation>
    <scope>NUCLEOTIDE SEQUENCE [LARGE SCALE GENOMIC DNA]</scope>
    <source>
        <strain evidence="3 4">DSM 43941</strain>
    </source>
</reference>
<keyword evidence="1" id="KW-0812">Transmembrane</keyword>
<protein>
    <submittedName>
        <fullName evidence="3">Diguanylate cyclase (GGDEF) domain-containing protein</fullName>
    </submittedName>
</protein>
<dbReference type="SMART" id="SM00267">
    <property type="entry name" value="GGDEF"/>
    <property type="match status" value="1"/>
</dbReference>
<dbReference type="STRING" id="113562.SAMN04489716_3973"/>
<dbReference type="Proteomes" id="UP000198688">
    <property type="component" value="Chromosome I"/>
</dbReference>
<feature type="transmembrane region" description="Helical" evidence="1">
    <location>
        <begin position="89"/>
        <end position="109"/>
    </location>
</feature>
<accession>A0A1H2AN14</accession>
<dbReference type="InterPro" id="IPR029787">
    <property type="entry name" value="Nucleotide_cyclase"/>
</dbReference>
<dbReference type="CDD" id="cd01949">
    <property type="entry name" value="GGDEF"/>
    <property type="match status" value="1"/>
</dbReference>
<feature type="domain" description="GGDEF" evidence="2">
    <location>
        <begin position="206"/>
        <end position="328"/>
    </location>
</feature>
<dbReference type="OrthoDB" id="3291786at2"/>
<keyword evidence="1" id="KW-0472">Membrane</keyword>
<dbReference type="InterPro" id="IPR043128">
    <property type="entry name" value="Rev_trsase/Diguanyl_cyclase"/>
</dbReference>
<dbReference type="RefSeq" id="WP_157751685.1">
    <property type="nucleotide sequence ID" value="NZ_BOMJ01000077.1"/>
</dbReference>
<name>A0A1H2AN14_9ACTN</name>
<dbReference type="Pfam" id="PF00990">
    <property type="entry name" value="GGDEF"/>
    <property type="match status" value="1"/>
</dbReference>
<dbReference type="SUPFAM" id="SSF55073">
    <property type="entry name" value="Nucleotide cyclase"/>
    <property type="match status" value="1"/>
</dbReference>
<dbReference type="EMBL" id="LT629758">
    <property type="protein sequence ID" value="SDT47368.1"/>
    <property type="molecule type" value="Genomic_DNA"/>
</dbReference>
<keyword evidence="4" id="KW-1185">Reference proteome</keyword>
<proteinExistence type="predicted"/>
<dbReference type="PROSITE" id="PS50887">
    <property type="entry name" value="GGDEF"/>
    <property type="match status" value="1"/>
</dbReference>
<evidence type="ECO:0000313" key="3">
    <source>
        <dbReference type="EMBL" id="SDT47368.1"/>
    </source>
</evidence>
<keyword evidence="1" id="KW-1133">Transmembrane helix</keyword>
<evidence type="ECO:0000313" key="4">
    <source>
        <dbReference type="Proteomes" id="UP000198688"/>
    </source>
</evidence>
<dbReference type="InterPro" id="IPR000160">
    <property type="entry name" value="GGDEF_dom"/>
</dbReference>
<organism evidence="3 4">
    <name type="scientific">Actinoplanes derwentensis</name>
    <dbReference type="NCBI Taxonomy" id="113562"/>
    <lineage>
        <taxon>Bacteria</taxon>
        <taxon>Bacillati</taxon>
        <taxon>Actinomycetota</taxon>
        <taxon>Actinomycetes</taxon>
        <taxon>Micromonosporales</taxon>
        <taxon>Micromonosporaceae</taxon>
        <taxon>Actinoplanes</taxon>
    </lineage>
</organism>
<feature type="transmembrane region" description="Helical" evidence="1">
    <location>
        <begin position="34"/>
        <end position="54"/>
    </location>
</feature>
<dbReference type="Gene3D" id="3.30.70.270">
    <property type="match status" value="1"/>
</dbReference>
<evidence type="ECO:0000259" key="2">
    <source>
        <dbReference type="PROSITE" id="PS50887"/>
    </source>
</evidence>
<evidence type="ECO:0000256" key="1">
    <source>
        <dbReference type="SAM" id="Phobius"/>
    </source>
</evidence>